<name>A0ABW4FEJ1_9PSEU</name>
<dbReference type="Pfam" id="PF05331">
    <property type="entry name" value="DUF742"/>
    <property type="match status" value="1"/>
</dbReference>
<gene>
    <name evidence="1" type="ORF">ACFSCY_04200</name>
</gene>
<protein>
    <submittedName>
        <fullName evidence="1">DUF742 domain-containing protein</fullName>
    </submittedName>
</protein>
<evidence type="ECO:0000313" key="1">
    <source>
        <dbReference type="EMBL" id="MFD1528635.1"/>
    </source>
</evidence>
<accession>A0ABW4FEJ1</accession>
<reference evidence="2" key="1">
    <citation type="journal article" date="2019" name="Int. J. Syst. Evol. Microbiol.">
        <title>The Global Catalogue of Microorganisms (GCM) 10K type strain sequencing project: providing services to taxonomists for standard genome sequencing and annotation.</title>
        <authorList>
            <consortium name="The Broad Institute Genomics Platform"/>
            <consortium name="The Broad Institute Genome Sequencing Center for Infectious Disease"/>
            <person name="Wu L."/>
            <person name="Ma J."/>
        </authorList>
    </citation>
    <scope>NUCLEOTIDE SEQUENCE [LARGE SCALE GENOMIC DNA]</scope>
    <source>
        <strain evidence="2">JCM 12165</strain>
    </source>
</reference>
<dbReference type="PANTHER" id="PTHR36221">
    <property type="entry name" value="DUF742 DOMAIN-CONTAINING PROTEIN"/>
    <property type="match status" value="1"/>
</dbReference>
<dbReference type="PANTHER" id="PTHR36221:SF1">
    <property type="entry name" value="DUF742 DOMAIN-CONTAINING PROTEIN"/>
    <property type="match status" value="1"/>
</dbReference>
<dbReference type="InterPro" id="IPR007995">
    <property type="entry name" value="DUF742"/>
</dbReference>
<organism evidence="1 2">
    <name type="scientific">Pseudonocardia aurantiaca</name>
    <dbReference type="NCBI Taxonomy" id="75290"/>
    <lineage>
        <taxon>Bacteria</taxon>
        <taxon>Bacillati</taxon>
        <taxon>Actinomycetota</taxon>
        <taxon>Actinomycetes</taxon>
        <taxon>Pseudonocardiales</taxon>
        <taxon>Pseudonocardiaceae</taxon>
        <taxon>Pseudonocardia</taxon>
    </lineage>
</organism>
<keyword evidence="2" id="KW-1185">Reference proteome</keyword>
<proteinExistence type="predicted"/>
<dbReference type="RefSeq" id="WP_343969823.1">
    <property type="nucleotide sequence ID" value="NZ_BAAAJG010000001.1"/>
</dbReference>
<dbReference type="EMBL" id="JBHUCP010000003">
    <property type="protein sequence ID" value="MFD1528635.1"/>
    <property type="molecule type" value="Genomic_DNA"/>
</dbReference>
<comment type="caution">
    <text evidence="1">The sequence shown here is derived from an EMBL/GenBank/DDBJ whole genome shotgun (WGS) entry which is preliminary data.</text>
</comment>
<dbReference type="Proteomes" id="UP001597145">
    <property type="component" value="Unassembled WGS sequence"/>
</dbReference>
<sequence length="129" mass="13374">MAEFDDYGGADQMQGGRVVPVYALTGGRTRSSRGPDMPVETLVTATATSAGGRAGDLRLEYRATVELAERPISIVEIGAMLGVPVGVARVLVSDLVDAGYLAVHLPPSSSGGGPAPEILERLLEGLRAR</sequence>
<evidence type="ECO:0000313" key="2">
    <source>
        <dbReference type="Proteomes" id="UP001597145"/>
    </source>
</evidence>